<evidence type="ECO:0000313" key="1">
    <source>
        <dbReference type="EMBL" id="MBO3359574.1"/>
    </source>
</evidence>
<dbReference type="Proteomes" id="UP000668068">
    <property type="component" value="Unassembled WGS sequence"/>
</dbReference>
<dbReference type="RefSeq" id="WP_208341023.1">
    <property type="nucleotide sequence ID" value="NZ_JAENQO010000007.1"/>
</dbReference>
<organism evidence="1 2">
    <name type="scientific">Clostridium perfringens</name>
    <dbReference type="NCBI Taxonomy" id="1502"/>
    <lineage>
        <taxon>Bacteria</taxon>
        <taxon>Bacillati</taxon>
        <taxon>Bacillota</taxon>
        <taxon>Clostridia</taxon>
        <taxon>Eubacteriales</taxon>
        <taxon>Clostridiaceae</taxon>
        <taxon>Clostridium</taxon>
    </lineage>
</organism>
<reference evidence="1" key="1">
    <citation type="submission" date="2020-12" db="EMBL/GenBank/DDBJ databases">
        <title>Comparative genomics of Clostridium perfringens reveals patterns of host-associated phylogenetic clades and virulence factors.</title>
        <authorList>
            <person name="Smith A.H."/>
            <person name="Geier R."/>
        </authorList>
    </citation>
    <scope>NUCLEOTIDE SEQUENCE</scope>
    <source>
        <strain evidence="1">CHD30677R</strain>
    </source>
</reference>
<dbReference type="AlphaFoldDB" id="A0AAW4IYX7"/>
<dbReference type="InterPro" id="IPR036388">
    <property type="entry name" value="WH-like_DNA-bd_sf"/>
</dbReference>
<evidence type="ECO:0000313" key="2">
    <source>
        <dbReference type="Proteomes" id="UP000668068"/>
    </source>
</evidence>
<dbReference type="SUPFAM" id="SSF46785">
    <property type="entry name" value="Winged helix' DNA-binding domain"/>
    <property type="match status" value="1"/>
</dbReference>
<sequence length="94" mass="10825">MVFTQYDIKILANIIDPKDNKKGLGKMTATTVKEIVDRTNFSDKKVRMALKKFLEAEMVAYGIADGRTKTYYILPKGLEELDSLYELEIEEDEE</sequence>
<protein>
    <submittedName>
        <fullName evidence="1">Uncharacterized protein</fullName>
    </submittedName>
</protein>
<gene>
    <name evidence="1" type="ORF">JJB47_12400</name>
</gene>
<name>A0AAW4IYX7_CLOPF</name>
<accession>A0AAW4IYX7</accession>
<dbReference type="Gene3D" id="1.10.10.10">
    <property type="entry name" value="Winged helix-like DNA-binding domain superfamily/Winged helix DNA-binding domain"/>
    <property type="match status" value="1"/>
</dbReference>
<comment type="caution">
    <text evidence="1">The sequence shown here is derived from an EMBL/GenBank/DDBJ whole genome shotgun (WGS) entry which is preliminary data.</text>
</comment>
<proteinExistence type="predicted"/>
<dbReference type="EMBL" id="JAENQP010000007">
    <property type="protein sequence ID" value="MBO3359574.1"/>
    <property type="molecule type" value="Genomic_DNA"/>
</dbReference>
<dbReference type="InterPro" id="IPR036390">
    <property type="entry name" value="WH_DNA-bd_sf"/>
</dbReference>